<evidence type="ECO:0000313" key="9">
    <source>
        <dbReference type="Proteomes" id="UP001222325"/>
    </source>
</evidence>
<gene>
    <name evidence="8" type="ORF">B0H15DRAFT_923865</name>
</gene>
<accession>A0AAD6XNM9</accession>
<dbReference type="GO" id="GO:0005763">
    <property type="term" value="C:mitochondrial small ribosomal subunit"/>
    <property type="evidence" value="ECO:0007669"/>
    <property type="project" value="TreeGrafter"/>
</dbReference>
<evidence type="ECO:0000313" key="8">
    <source>
        <dbReference type="EMBL" id="KAJ7083705.1"/>
    </source>
</evidence>
<evidence type="ECO:0000256" key="1">
    <source>
        <dbReference type="ARBA" id="ARBA00004173"/>
    </source>
</evidence>
<comment type="caution">
    <text evidence="8">The sequence shown here is derived from an EMBL/GenBank/DDBJ whole genome shotgun (WGS) entry which is preliminary data.</text>
</comment>
<comment type="subcellular location">
    <subcellularLocation>
        <location evidence="1">Mitochondrion</location>
    </subcellularLocation>
</comment>
<evidence type="ECO:0000256" key="2">
    <source>
        <dbReference type="ARBA" id="ARBA00009863"/>
    </source>
</evidence>
<dbReference type="Pfam" id="PF10236">
    <property type="entry name" value="DAP3"/>
    <property type="match status" value="1"/>
</dbReference>
<evidence type="ECO:0000256" key="6">
    <source>
        <dbReference type="ARBA" id="ARBA00023274"/>
    </source>
</evidence>
<sequence>MFLLGRGGRVDALVRLGARFKSKSGPKMKPKDRTVVKQDVPRDAMGRPIRAPREKSLGDATSPLRVFGLPKHMLLEFRILGMPCSVTTSATLSIIRALEESKSKSARLVLNGRPGCGKSFLLLQAAEYAAASGEWIVLYIPRTRRFVDGSSPYQYSLATQTYLQPRAASETLDRLGTANQHLLEVMYTSRNFELDGTTYPEGTPLIDIINALKEKEEEIHAVAALEHILRELGEQTLFPVLIAIDDFQTLAGPTLYRDPRFRMIRPHHLSMPRLLLEFASGRKQLSRGMVLGALSRSDTQFPISAQLADALRLPADFAPTPRSVRWRRSAQLAMYLEAEERALRAVRVPDSLSVREAAALFEMWLDTGNPLVADTSATTDSGADELFLAKYAESSGNARAFVWGGLIGTLQSST</sequence>
<dbReference type="EMBL" id="JARJCN010000040">
    <property type="protein sequence ID" value="KAJ7083705.1"/>
    <property type="molecule type" value="Genomic_DNA"/>
</dbReference>
<reference evidence="8" key="1">
    <citation type="submission" date="2023-03" db="EMBL/GenBank/DDBJ databases">
        <title>Massive genome expansion in bonnet fungi (Mycena s.s.) driven by repeated elements and novel gene families across ecological guilds.</title>
        <authorList>
            <consortium name="Lawrence Berkeley National Laboratory"/>
            <person name="Harder C.B."/>
            <person name="Miyauchi S."/>
            <person name="Viragh M."/>
            <person name="Kuo A."/>
            <person name="Thoen E."/>
            <person name="Andreopoulos B."/>
            <person name="Lu D."/>
            <person name="Skrede I."/>
            <person name="Drula E."/>
            <person name="Henrissat B."/>
            <person name="Morin E."/>
            <person name="Kohler A."/>
            <person name="Barry K."/>
            <person name="LaButti K."/>
            <person name="Morin E."/>
            <person name="Salamov A."/>
            <person name="Lipzen A."/>
            <person name="Mereny Z."/>
            <person name="Hegedus B."/>
            <person name="Baldrian P."/>
            <person name="Stursova M."/>
            <person name="Weitz H."/>
            <person name="Taylor A."/>
            <person name="Grigoriev I.V."/>
            <person name="Nagy L.G."/>
            <person name="Martin F."/>
            <person name="Kauserud H."/>
        </authorList>
    </citation>
    <scope>NUCLEOTIDE SEQUENCE</scope>
    <source>
        <strain evidence="8">CBHHK173m</strain>
    </source>
</reference>
<organism evidence="8 9">
    <name type="scientific">Mycena belliarum</name>
    <dbReference type="NCBI Taxonomy" id="1033014"/>
    <lineage>
        <taxon>Eukaryota</taxon>
        <taxon>Fungi</taxon>
        <taxon>Dikarya</taxon>
        <taxon>Basidiomycota</taxon>
        <taxon>Agaricomycotina</taxon>
        <taxon>Agaricomycetes</taxon>
        <taxon>Agaricomycetidae</taxon>
        <taxon>Agaricales</taxon>
        <taxon>Marasmiineae</taxon>
        <taxon>Mycenaceae</taxon>
        <taxon>Mycena</taxon>
    </lineage>
</organism>
<dbReference type="PANTHER" id="PTHR12810:SF0">
    <property type="entry name" value="SMALL RIBOSOMAL SUBUNIT PROTEIN MS29"/>
    <property type="match status" value="1"/>
</dbReference>
<keyword evidence="4" id="KW-0689">Ribosomal protein</keyword>
<dbReference type="PANTHER" id="PTHR12810">
    <property type="entry name" value="MITOCHONDRIAL 28S RIBOSOMAL PROTEIN S29"/>
    <property type="match status" value="1"/>
</dbReference>
<name>A0AAD6XNM9_9AGAR</name>
<protein>
    <recommendedName>
        <fullName evidence="7">Small ribosomal subunit protein mS29</fullName>
    </recommendedName>
</protein>
<comment type="similarity">
    <text evidence="2">Belongs to the mitochondrion-specific ribosomal protein mS29 family.</text>
</comment>
<dbReference type="AlphaFoldDB" id="A0AAD6XNM9"/>
<evidence type="ECO:0000256" key="4">
    <source>
        <dbReference type="ARBA" id="ARBA00022980"/>
    </source>
</evidence>
<keyword evidence="3" id="KW-0809">Transit peptide</keyword>
<evidence type="ECO:0000256" key="3">
    <source>
        <dbReference type="ARBA" id="ARBA00022946"/>
    </source>
</evidence>
<dbReference type="Proteomes" id="UP001222325">
    <property type="component" value="Unassembled WGS sequence"/>
</dbReference>
<keyword evidence="9" id="KW-1185">Reference proteome</keyword>
<dbReference type="InterPro" id="IPR019368">
    <property type="entry name" value="Ribosomal_mS29"/>
</dbReference>
<dbReference type="InterPro" id="IPR027417">
    <property type="entry name" value="P-loop_NTPase"/>
</dbReference>
<dbReference type="GO" id="GO:0003735">
    <property type="term" value="F:structural constituent of ribosome"/>
    <property type="evidence" value="ECO:0007669"/>
    <property type="project" value="TreeGrafter"/>
</dbReference>
<dbReference type="Gene3D" id="3.40.50.300">
    <property type="entry name" value="P-loop containing nucleotide triphosphate hydrolases"/>
    <property type="match status" value="1"/>
</dbReference>
<keyword evidence="6" id="KW-0687">Ribonucleoprotein</keyword>
<evidence type="ECO:0000256" key="5">
    <source>
        <dbReference type="ARBA" id="ARBA00023128"/>
    </source>
</evidence>
<evidence type="ECO:0000256" key="7">
    <source>
        <dbReference type="ARBA" id="ARBA00035140"/>
    </source>
</evidence>
<proteinExistence type="inferred from homology"/>
<dbReference type="SUPFAM" id="SSF52540">
    <property type="entry name" value="P-loop containing nucleoside triphosphate hydrolases"/>
    <property type="match status" value="1"/>
</dbReference>
<keyword evidence="5" id="KW-0496">Mitochondrion</keyword>